<comment type="caution">
    <text evidence="1">The sequence shown here is derived from an EMBL/GenBank/DDBJ whole genome shotgun (WGS) entry which is preliminary data.</text>
</comment>
<dbReference type="RefSeq" id="WP_065409087.1">
    <property type="nucleotide sequence ID" value="NZ_MAYT01000001.1"/>
</dbReference>
<evidence type="ECO:0008006" key="3">
    <source>
        <dbReference type="Google" id="ProtNLM"/>
    </source>
</evidence>
<evidence type="ECO:0000313" key="1">
    <source>
        <dbReference type="EMBL" id="OCA92598.1"/>
    </source>
</evidence>
<sequence length="174" mass="20489">MTKIRGYTCSCCGEYHEELPTSYGNPAPVYYYYVEPDEQEDRFELDDDLCIMDNEHYFIRGCIEIPIIGMDEHLIWGAWVSLSEDNFNKTKELWDKQELLEPMLGWLSTDLPCYPDTVNLKARVHPRPDGIRPYFELEPTDHPLAVEFRDGVTIERVQEIAEQFCLKRDNETKE</sequence>
<dbReference type="InterPro" id="IPR018697">
    <property type="entry name" value="DUF2199"/>
</dbReference>
<dbReference type="Proteomes" id="UP000092578">
    <property type="component" value="Unassembled WGS sequence"/>
</dbReference>
<proteinExistence type="predicted"/>
<organism evidence="1 2">
    <name type="scientific">Pseudobacillus wudalianchiensis</name>
    <dbReference type="NCBI Taxonomy" id="1743143"/>
    <lineage>
        <taxon>Bacteria</taxon>
        <taxon>Bacillati</taxon>
        <taxon>Bacillota</taxon>
        <taxon>Bacilli</taxon>
        <taxon>Bacillales</taxon>
        <taxon>Bacillaceae</taxon>
        <taxon>Pseudobacillus</taxon>
    </lineage>
</organism>
<dbReference type="Pfam" id="PF09965">
    <property type="entry name" value="DUF2199"/>
    <property type="match status" value="1"/>
</dbReference>
<reference evidence="2" key="1">
    <citation type="submission" date="2016-05" db="EMBL/GenBank/DDBJ databases">
        <authorList>
            <person name="Liu B."/>
            <person name="Wang J."/>
            <person name="Zhu Y."/>
            <person name="Liu G."/>
            <person name="Chen Q."/>
            <person name="Chen Z."/>
            <person name="Lan J."/>
            <person name="Che J."/>
            <person name="Ge C."/>
            <person name="Shi H."/>
            <person name="Pan Z."/>
            <person name="Liu X."/>
        </authorList>
    </citation>
    <scope>NUCLEOTIDE SEQUENCE [LARGE SCALE GENOMIC DNA]</scope>
    <source>
        <strain evidence="2">FJAT-27215</strain>
    </source>
</reference>
<accession>A0A1B9B937</accession>
<evidence type="ECO:0000313" key="2">
    <source>
        <dbReference type="Proteomes" id="UP000092578"/>
    </source>
</evidence>
<name>A0A1B9B937_9BACI</name>
<protein>
    <recommendedName>
        <fullName evidence="3">DUF2199 domain-containing protein</fullName>
    </recommendedName>
</protein>
<gene>
    <name evidence="1" type="ORF">A8F95_02565</name>
</gene>
<dbReference type="AlphaFoldDB" id="A0A1B9B937"/>
<keyword evidence="2" id="KW-1185">Reference proteome</keyword>
<dbReference type="EMBL" id="MAYT01000001">
    <property type="protein sequence ID" value="OCA92598.1"/>
    <property type="molecule type" value="Genomic_DNA"/>
</dbReference>